<protein>
    <submittedName>
        <fullName evidence="1">Uncharacterized protein</fullName>
    </submittedName>
</protein>
<sequence>MGVHLKKKFVELQLEGVHFAEDLCTRLQASVIFRITMSASIGSVEKGLAAAQGQHVSEAGRNGFEVGRNDFDAGRNDFDAGVVEKASIPGSMICGVEPTVHCFR</sequence>
<keyword evidence="2" id="KW-1185">Reference proteome</keyword>
<evidence type="ECO:0000313" key="1">
    <source>
        <dbReference type="EMBL" id="TID25950.1"/>
    </source>
</evidence>
<accession>A0A4Z1PPV2</accession>
<reference evidence="1 2" key="1">
    <citation type="submission" date="2019-04" db="EMBL/GenBank/DDBJ databases">
        <title>High contiguity whole genome sequence and gene annotation resource for two Venturia nashicola isolates.</title>
        <authorList>
            <person name="Prokchorchik M."/>
            <person name="Won K."/>
            <person name="Lee Y."/>
            <person name="Choi E.D."/>
            <person name="Segonzac C."/>
            <person name="Sohn K.H."/>
        </authorList>
    </citation>
    <scope>NUCLEOTIDE SEQUENCE [LARGE SCALE GENOMIC DNA]</scope>
    <source>
        <strain evidence="1 2">PRI2</strain>
    </source>
</reference>
<dbReference type="AlphaFoldDB" id="A0A4Z1PPV2"/>
<evidence type="ECO:0000313" key="2">
    <source>
        <dbReference type="Proteomes" id="UP000298493"/>
    </source>
</evidence>
<proteinExistence type="predicted"/>
<comment type="caution">
    <text evidence="1">The sequence shown here is derived from an EMBL/GenBank/DDBJ whole genome shotgun (WGS) entry which is preliminary data.</text>
</comment>
<dbReference type="Proteomes" id="UP000298493">
    <property type="component" value="Unassembled WGS sequence"/>
</dbReference>
<gene>
    <name evidence="1" type="ORF">E6O75_ATG03813</name>
</gene>
<name>A0A4Z1PPV2_9PEZI</name>
<dbReference type="EMBL" id="SNSC02000003">
    <property type="protein sequence ID" value="TID25950.1"/>
    <property type="molecule type" value="Genomic_DNA"/>
</dbReference>
<organism evidence="1 2">
    <name type="scientific">Venturia nashicola</name>
    <dbReference type="NCBI Taxonomy" id="86259"/>
    <lineage>
        <taxon>Eukaryota</taxon>
        <taxon>Fungi</taxon>
        <taxon>Dikarya</taxon>
        <taxon>Ascomycota</taxon>
        <taxon>Pezizomycotina</taxon>
        <taxon>Dothideomycetes</taxon>
        <taxon>Pleosporomycetidae</taxon>
        <taxon>Venturiales</taxon>
        <taxon>Venturiaceae</taxon>
        <taxon>Venturia</taxon>
    </lineage>
</organism>